<keyword evidence="2" id="KW-1185">Reference proteome</keyword>
<dbReference type="Proteomes" id="UP000824120">
    <property type="component" value="Chromosome 12"/>
</dbReference>
<protein>
    <submittedName>
        <fullName evidence="1">Uncharacterized protein</fullName>
    </submittedName>
</protein>
<dbReference type="Pfam" id="PF05919">
    <property type="entry name" value="Mitovir_RNA_pol"/>
    <property type="match status" value="1"/>
</dbReference>
<sequence>MASGKLKQAEGLGLKAAQIYLGVPFTRYATFGDDIIIGDEQVAKHYCELIPPLNVPFSLEKSLVSSVGALEFAKRFFVLEESKDFFPVFYNMSRSFVSSISLVPVMRAIMSKNFPLLHRLQEAGCRVYTRRTMPPKRH</sequence>
<organism evidence="1 2">
    <name type="scientific">Solanum commersonii</name>
    <name type="common">Commerson's wild potato</name>
    <name type="synonym">Commerson's nightshade</name>
    <dbReference type="NCBI Taxonomy" id="4109"/>
    <lineage>
        <taxon>Eukaryota</taxon>
        <taxon>Viridiplantae</taxon>
        <taxon>Streptophyta</taxon>
        <taxon>Embryophyta</taxon>
        <taxon>Tracheophyta</taxon>
        <taxon>Spermatophyta</taxon>
        <taxon>Magnoliopsida</taxon>
        <taxon>eudicotyledons</taxon>
        <taxon>Gunneridae</taxon>
        <taxon>Pentapetalae</taxon>
        <taxon>asterids</taxon>
        <taxon>lamiids</taxon>
        <taxon>Solanales</taxon>
        <taxon>Solanaceae</taxon>
        <taxon>Solanoideae</taxon>
        <taxon>Solaneae</taxon>
        <taxon>Solanum</taxon>
    </lineage>
</organism>
<gene>
    <name evidence="1" type="ORF">H5410_061678</name>
</gene>
<name>A0A9J5W9W8_SOLCO</name>
<evidence type="ECO:0000313" key="1">
    <source>
        <dbReference type="EMBL" id="KAG5571912.1"/>
    </source>
</evidence>
<dbReference type="AlphaFoldDB" id="A0A9J5W9W8"/>
<dbReference type="OrthoDB" id="1305433at2759"/>
<dbReference type="PANTHER" id="PTHR34456">
    <property type="entry name" value="MITOVIRUS RNA-DEPENDENT RNA POLYMERASE"/>
    <property type="match status" value="1"/>
</dbReference>
<accession>A0A9J5W9W8</accession>
<dbReference type="InterPro" id="IPR008686">
    <property type="entry name" value="RNA_pol_mitovir"/>
</dbReference>
<dbReference type="EMBL" id="JACXVP010000012">
    <property type="protein sequence ID" value="KAG5571912.1"/>
    <property type="molecule type" value="Genomic_DNA"/>
</dbReference>
<proteinExistence type="predicted"/>
<evidence type="ECO:0000313" key="2">
    <source>
        <dbReference type="Proteomes" id="UP000824120"/>
    </source>
</evidence>
<dbReference type="PANTHER" id="PTHR34456:SF9">
    <property type="entry name" value="MITOVIRUS RNA-DEPENDENT RNA POLYMERASE"/>
    <property type="match status" value="1"/>
</dbReference>
<comment type="caution">
    <text evidence="1">The sequence shown here is derived from an EMBL/GenBank/DDBJ whole genome shotgun (WGS) entry which is preliminary data.</text>
</comment>
<reference evidence="1 2" key="1">
    <citation type="submission" date="2020-09" db="EMBL/GenBank/DDBJ databases">
        <title>De no assembly of potato wild relative species, Solanum commersonii.</title>
        <authorList>
            <person name="Cho K."/>
        </authorList>
    </citation>
    <scope>NUCLEOTIDE SEQUENCE [LARGE SCALE GENOMIC DNA]</scope>
    <source>
        <strain evidence="1">LZ3.2</strain>
        <tissue evidence="1">Leaf</tissue>
    </source>
</reference>